<feature type="chain" id="PRO_5044805121" description="Sortase" evidence="3">
    <location>
        <begin position="25"/>
        <end position="181"/>
    </location>
</feature>
<evidence type="ECO:0000256" key="1">
    <source>
        <dbReference type="SAM" id="MobiDB-lite"/>
    </source>
</evidence>
<evidence type="ECO:0008006" key="6">
    <source>
        <dbReference type="Google" id="ProtNLM"/>
    </source>
</evidence>
<reference evidence="5" key="1">
    <citation type="submission" date="2023-07" db="EMBL/GenBank/DDBJ databases">
        <title>30 novel species of actinomycetes from the DSMZ collection.</title>
        <authorList>
            <person name="Nouioui I."/>
        </authorList>
    </citation>
    <scope>NUCLEOTIDE SEQUENCE [LARGE SCALE GENOMIC DNA]</scope>
    <source>
        <strain evidence="5">DSM 41981</strain>
    </source>
</reference>
<gene>
    <name evidence="4" type="ORF">RM877_14570</name>
</gene>
<evidence type="ECO:0000313" key="5">
    <source>
        <dbReference type="Proteomes" id="UP001183535"/>
    </source>
</evidence>
<name>A0ABD5EMJ5_9ACTN</name>
<keyword evidence="2" id="KW-0472">Membrane</keyword>
<comment type="caution">
    <text evidence="4">The sequence shown here is derived from an EMBL/GenBank/DDBJ whole genome shotgun (WGS) entry which is preliminary data.</text>
</comment>
<evidence type="ECO:0000256" key="2">
    <source>
        <dbReference type="SAM" id="Phobius"/>
    </source>
</evidence>
<feature type="signal peptide" evidence="3">
    <location>
        <begin position="1"/>
        <end position="24"/>
    </location>
</feature>
<keyword evidence="3" id="KW-0732">Signal</keyword>
<keyword evidence="5" id="KW-1185">Reference proteome</keyword>
<organism evidence="4 5">
    <name type="scientific">Streptomyces doudnae</name>
    <dbReference type="NCBI Taxonomy" id="3075536"/>
    <lineage>
        <taxon>Bacteria</taxon>
        <taxon>Bacillati</taxon>
        <taxon>Actinomycetota</taxon>
        <taxon>Actinomycetes</taxon>
        <taxon>Kitasatosporales</taxon>
        <taxon>Streptomycetaceae</taxon>
        <taxon>Streptomyces</taxon>
    </lineage>
</organism>
<dbReference type="EMBL" id="JAVRES010000005">
    <property type="protein sequence ID" value="MDT0435908.1"/>
    <property type="molecule type" value="Genomic_DNA"/>
</dbReference>
<accession>A0ABD5EMJ5</accession>
<dbReference type="PROSITE" id="PS51257">
    <property type="entry name" value="PROKAR_LIPOPROTEIN"/>
    <property type="match status" value="1"/>
</dbReference>
<feature type="compositionally biased region" description="Pro residues" evidence="1">
    <location>
        <begin position="116"/>
        <end position="128"/>
    </location>
</feature>
<feature type="transmembrane region" description="Helical" evidence="2">
    <location>
        <begin position="156"/>
        <end position="174"/>
    </location>
</feature>
<keyword evidence="2" id="KW-0812">Transmembrane</keyword>
<evidence type="ECO:0000256" key="3">
    <source>
        <dbReference type="SAM" id="SignalP"/>
    </source>
</evidence>
<dbReference type="RefSeq" id="WP_311638608.1">
    <property type="nucleotide sequence ID" value="NZ_JAVRES010000005.1"/>
</dbReference>
<feature type="region of interest" description="Disordered" evidence="1">
    <location>
        <begin position="114"/>
        <end position="155"/>
    </location>
</feature>
<protein>
    <recommendedName>
        <fullName evidence="6">Sortase</fullName>
    </recommendedName>
</protein>
<keyword evidence="2" id="KW-1133">Transmembrane helix</keyword>
<dbReference type="Proteomes" id="UP001183535">
    <property type="component" value="Unassembled WGS sequence"/>
</dbReference>
<evidence type="ECO:0000313" key="4">
    <source>
        <dbReference type="EMBL" id="MDT0435908.1"/>
    </source>
</evidence>
<sequence length="181" mass="17313">MGPLRLTLCTGLLAACALTPAAHAADGHGVSVTPSTAAPGAEIALRVTGCRGTSGTASSPAFAGDAELSPHRGALMGGTRVDAAAKPGSYDVRVRCADAETGARITVVAKGAAPTAPAPTAPASPVAPVPAGGGGTAHLASADDEAQQEGPGTGHAVTGLVLAGVAATAVTLLARRRRGAD</sequence>
<proteinExistence type="predicted"/>
<dbReference type="AlphaFoldDB" id="A0ABD5EMJ5"/>